<feature type="region of interest" description="Disordered" evidence="1">
    <location>
        <begin position="1"/>
        <end position="182"/>
    </location>
</feature>
<keyword evidence="3" id="KW-1185">Reference proteome</keyword>
<dbReference type="PATRIC" id="fig|1125712.3.peg.514"/>
<feature type="compositionally biased region" description="Basic and acidic residues" evidence="1">
    <location>
        <begin position="109"/>
        <end position="122"/>
    </location>
</feature>
<feature type="compositionally biased region" description="Basic and acidic residues" evidence="1">
    <location>
        <begin position="14"/>
        <end position="53"/>
    </location>
</feature>
<feature type="compositionally biased region" description="Basic and acidic residues" evidence="1">
    <location>
        <begin position="62"/>
        <end position="82"/>
    </location>
</feature>
<dbReference type="AlphaFoldDB" id="U2VBG1"/>
<evidence type="ECO:0000256" key="1">
    <source>
        <dbReference type="SAM" id="MobiDB-lite"/>
    </source>
</evidence>
<feature type="compositionally biased region" description="Low complexity" evidence="1">
    <location>
        <begin position="135"/>
        <end position="147"/>
    </location>
</feature>
<name>U2VBG1_9ACTN</name>
<dbReference type="EMBL" id="AWEZ01000018">
    <property type="protein sequence ID" value="ERL09926.1"/>
    <property type="molecule type" value="Genomic_DNA"/>
</dbReference>
<proteinExistence type="predicted"/>
<gene>
    <name evidence="2" type="ORF">HMPREF1316_2522</name>
</gene>
<sequence length="182" mass="19508">MPLPHPALPDDAPEEAHRTEPAHGRDHHGPAGHRGDNDAHRGGGDGEGDERPVRRPGQPGVARERQQQGAARRERCAEREEGGTYARLRRRVARRPARERQAPYVYSHPSEDHPQDGERDPSEGEAPPRPPPAGAVPGAVSPSVPVPHGKHPLPSSGPSPWRHHQPSAAGGAEGQEAPDTPT</sequence>
<reference evidence="2 3" key="1">
    <citation type="submission" date="2013-08" db="EMBL/GenBank/DDBJ databases">
        <authorList>
            <person name="Durkin A.S."/>
            <person name="Haft D.R."/>
            <person name="McCorrison J."/>
            <person name="Torralba M."/>
            <person name="Gillis M."/>
            <person name="Haft D.H."/>
            <person name="Methe B."/>
            <person name="Sutton G."/>
            <person name="Nelson K.E."/>
        </authorList>
    </citation>
    <scope>NUCLEOTIDE SEQUENCE [LARGE SCALE GENOMIC DNA]</scope>
    <source>
        <strain evidence="2 3">F0195</strain>
    </source>
</reference>
<dbReference type="STRING" id="1125712.HMPREF1316_2522"/>
<accession>U2VBG1</accession>
<dbReference type="Proteomes" id="UP000016638">
    <property type="component" value="Unassembled WGS sequence"/>
</dbReference>
<comment type="caution">
    <text evidence="2">The sequence shown here is derived from an EMBL/GenBank/DDBJ whole genome shotgun (WGS) entry which is preliminary data.</text>
</comment>
<evidence type="ECO:0000313" key="3">
    <source>
        <dbReference type="Proteomes" id="UP000016638"/>
    </source>
</evidence>
<organism evidence="2 3">
    <name type="scientific">Olsenella profusa F0195</name>
    <dbReference type="NCBI Taxonomy" id="1125712"/>
    <lineage>
        <taxon>Bacteria</taxon>
        <taxon>Bacillati</taxon>
        <taxon>Actinomycetota</taxon>
        <taxon>Coriobacteriia</taxon>
        <taxon>Coriobacteriales</taxon>
        <taxon>Atopobiaceae</taxon>
        <taxon>Olsenella</taxon>
    </lineage>
</organism>
<evidence type="ECO:0000313" key="2">
    <source>
        <dbReference type="EMBL" id="ERL09926.1"/>
    </source>
</evidence>
<protein>
    <submittedName>
        <fullName evidence="2">Uncharacterized protein</fullName>
    </submittedName>
</protein>